<accession>A0ACB9SN39</accession>
<organism evidence="1 2">
    <name type="scientific">Holotrichia oblita</name>
    <name type="common">Chafer beetle</name>
    <dbReference type="NCBI Taxonomy" id="644536"/>
    <lineage>
        <taxon>Eukaryota</taxon>
        <taxon>Metazoa</taxon>
        <taxon>Ecdysozoa</taxon>
        <taxon>Arthropoda</taxon>
        <taxon>Hexapoda</taxon>
        <taxon>Insecta</taxon>
        <taxon>Pterygota</taxon>
        <taxon>Neoptera</taxon>
        <taxon>Endopterygota</taxon>
        <taxon>Coleoptera</taxon>
        <taxon>Polyphaga</taxon>
        <taxon>Scarabaeiformia</taxon>
        <taxon>Scarabaeidae</taxon>
        <taxon>Melolonthinae</taxon>
        <taxon>Holotrichia</taxon>
    </lineage>
</organism>
<sequence length="389" mass="44524">MNSTFIELLEMVPIVFDEQLATQDWTFQQNGSIKETKSTMSRCWNVIPISTLIKLIDSMDMDHIARFCPPVDEDFPEEIHSPTDSSEDSVEVKVEAISIRNKRKCAEPRRVHEGPLKKRMCLQTQTQPFRPWSRESAIKTENPSPSPSPIYLHVTPPVGTMVNHLTAHPFKCQDPLIKVQEVPHAYFRPPSPIKRSPSPLSEPVALVKRKDRTSEIDCDNECKIRVKVEDEEAHCSRVPIAHPVAASTATITENLRVPIHPQVSHMGSTDAERMLRTSADAFPRLQQTRKEQRNYKNMTRERRIEANARERTRVHTISAAFDTLRRAIPAYSHSQKLSKLSVLRVACSYIMTLSNMLEDDQSELRESVDQVTKTIQREGKLRKKKDESD</sequence>
<comment type="caution">
    <text evidence="1">The sequence shown here is derived from an EMBL/GenBank/DDBJ whole genome shotgun (WGS) entry which is preliminary data.</text>
</comment>
<dbReference type="EMBL" id="CM043022">
    <property type="protein sequence ID" value="KAI4455889.1"/>
    <property type="molecule type" value="Genomic_DNA"/>
</dbReference>
<name>A0ACB9SN39_HOLOL</name>
<evidence type="ECO:0000313" key="1">
    <source>
        <dbReference type="EMBL" id="KAI4455889.1"/>
    </source>
</evidence>
<reference evidence="1" key="1">
    <citation type="submission" date="2022-04" db="EMBL/GenBank/DDBJ databases">
        <title>Chromosome-scale genome assembly of Holotrichia oblita Faldermann.</title>
        <authorList>
            <person name="Rongchong L."/>
        </authorList>
    </citation>
    <scope>NUCLEOTIDE SEQUENCE</scope>
    <source>
        <strain evidence="1">81SQS9</strain>
    </source>
</reference>
<protein>
    <submittedName>
        <fullName evidence="1">Basic helix-loop-helix protein neurogenin-related</fullName>
    </submittedName>
</protein>
<proteinExistence type="predicted"/>
<keyword evidence="2" id="KW-1185">Reference proteome</keyword>
<gene>
    <name evidence="1" type="ORF">MML48_8g00001086</name>
</gene>
<evidence type="ECO:0000313" key="2">
    <source>
        <dbReference type="Proteomes" id="UP001056778"/>
    </source>
</evidence>
<dbReference type="Proteomes" id="UP001056778">
    <property type="component" value="Chromosome 8"/>
</dbReference>